<protein>
    <submittedName>
        <fullName evidence="1">Putative lipoprotein</fullName>
    </submittedName>
</protein>
<dbReference type="AlphaFoldDB" id="A0A380SZT6"/>
<evidence type="ECO:0000313" key="2">
    <source>
        <dbReference type="Proteomes" id="UP000255177"/>
    </source>
</evidence>
<gene>
    <name evidence="1" type="ORF">CCOS864_03004</name>
</gene>
<keyword evidence="1" id="KW-0449">Lipoprotein</keyword>
<reference evidence="2" key="1">
    <citation type="submission" date="2018-07" db="EMBL/GenBank/DDBJ databases">
        <authorList>
            <person name="Blom J."/>
        </authorList>
    </citation>
    <scope>NUCLEOTIDE SEQUENCE [LARGE SCALE GENOMIC DNA]</scope>
    <source>
        <strain evidence="2">CCOS 864</strain>
    </source>
</reference>
<accession>A0A380SZT6</accession>
<evidence type="ECO:0000313" key="1">
    <source>
        <dbReference type="EMBL" id="SUQ63552.1"/>
    </source>
</evidence>
<dbReference type="Proteomes" id="UP000255177">
    <property type="component" value="Unassembled WGS sequence"/>
</dbReference>
<organism evidence="1 2">
    <name type="scientific">Pseudomonas wadenswilerensis</name>
    <dbReference type="NCBI Taxonomy" id="1785161"/>
    <lineage>
        <taxon>Bacteria</taxon>
        <taxon>Pseudomonadati</taxon>
        <taxon>Pseudomonadota</taxon>
        <taxon>Gammaproteobacteria</taxon>
        <taxon>Pseudomonadales</taxon>
        <taxon>Pseudomonadaceae</taxon>
        <taxon>Pseudomonas</taxon>
    </lineage>
</organism>
<keyword evidence="2" id="KW-1185">Reference proteome</keyword>
<sequence length="385" mass="43070">MDAFARFVLKPLAAGLGVFTLAACSLIPAGGETEPTGDGHLPMHQRQAPDWRALNLDADQDWLLIDLNSLQHEGGITYAWTGIQRHRYPMQYGHAVMALHSREHLAFYCERQLISRQSQFFLDNDNRVDSTRLKSQPFSEFYRQAPLYYQQLFNAACQPPAELAKLAPLKARTPLPPPFLPPRARPEVLAAIAALQLPAPRLTLHRLDYRYEAKLTDGNATVDRPRQVFLSNDSRSGQLLLQAVDPTIAQQLQLSFRGLFDLAARGIDIMTGQEQDASDSLTALSFTGAWQTLPAHAQLSYTISYAGQTASITRTTHCQVGKARPASTLHPALQGSAKPLTCTWQSPRGNRWVEGYSYLSDYGVFVRTREDNPLGTWRWKIESLQ</sequence>
<name>A0A380SZT6_9PSED</name>
<dbReference type="PROSITE" id="PS51257">
    <property type="entry name" value="PROKAR_LIPOPROTEIN"/>
    <property type="match status" value="1"/>
</dbReference>
<dbReference type="RefSeq" id="WP_115087068.1">
    <property type="nucleotide sequence ID" value="NZ_CBCSFG010000014.1"/>
</dbReference>
<dbReference type="EMBL" id="UIDD01000007">
    <property type="protein sequence ID" value="SUQ63552.1"/>
    <property type="molecule type" value="Genomic_DNA"/>
</dbReference>
<proteinExistence type="predicted"/>